<evidence type="ECO:0000256" key="2">
    <source>
        <dbReference type="SAM" id="Phobius"/>
    </source>
</evidence>
<accession>A0A409Y9Q3</accession>
<feature type="compositionally biased region" description="Low complexity" evidence="1">
    <location>
        <begin position="72"/>
        <end position="102"/>
    </location>
</feature>
<feature type="compositionally biased region" description="Polar residues" evidence="1">
    <location>
        <begin position="372"/>
        <end position="382"/>
    </location>
</feature>
<reference evidence="3 4" key="1">
    <citation type="journal article" date="2018" name="Evol. Lett.">
        <title>Horizontal gene cluster transfer increased hallucinogenic mushroom diversity.</title>
        <authorList>
            <person name="Reynolds H.T."/>
            <person name="Vijayakumar V."/>
            <person name="Gluck-Thaler E."/>
            <person name="Korotkin H.B."/>
            <person name="Matheny P.B."/>
            <person name="Slot J.C."/>
        </authorList>
    </citation>
    <scope>NUCLEOTIDE SEQUENCE [LARGE SCALE GENOMIC DNA]</scope>
    <source>
        <strain evidence="3 4">2629</strain>
    </source>
</reference>
<feature type="compositionally biased region" description="Polar residues" evidence="1">
    <location>
        <begin position="131"/>
        <end position="145"/>
    </location>
</feature>
<dbReference type="OrthoDB" id="3250803at2759"/>
<keyword evidence="4" id="KW-1185">Reference proteome</keyword>
<dbReference type="STRING" id="181874.A0A409Y9Q3"/>
<feature type="transmembrane region" description="Helical" evidence="2">
    <location>
        <begin position="226"/>
        <end position="249"/>
    </location>
</feature>
<evidence type="ECO:0008006" key="5">
    <source>
        <dbReference type="Google" id="ProtNLM"/>
    </source>
</evidence>
<name>A0A409Y9Q3_9AGAR</name>
<feature type="compositionally biased region" description="Polar residues" evidence="1">
    <location>
        <begin position="34"/>
        <end position="53"/>
    </location>
</feature>
<feature type="region of interest" description="Disordered" evidence="1">
    <location>
        <begin position="1"/>
        <end position="145"/>
    </location>
</feature>
<dbReference type="EMBL" id="NHTK01001352">
    <property type="protein sequence ID" value="PPQ99611.1"/>
    <property type="molecule type" value="Genomic_DNA"/>
</dbReference>
<dbReference type="Proteomes" id="UP000284842">
    <property type="component" value="Unassembled WGS sequence"/>
</dbReference>
<keyword evidence="2" id="KW-0812">Transmembrane</keyword>
<organism evidence="3 4">
    <name type="scientific">Panaeolus cyanescens</name>
    <dbReference type="NCBI Taxonomy" id="181874"/>
    <lineage>
        <taxon>Eukaryota</taxon>
        <taxon>Fungi</taxon>
        <taxon>Dikarya</taxon>
        <taxon>Basidiomycota</taxon>
        <taxon>Agaricomycotina</taxon>
        <taxon>Agaricomycetes</taxon>
        <taxon>Agaricomycetidae</taxon>
        <taxon>Agaricales</taxon>
        <taxon>Agaricineae</taxon>
        <taxon>Galeropsidaceae</taxon>
        <taxon>Panaeolus</taxon>
    </lineage>
</organism>
<evidence type="ECO:0000256" key="1">
    <source>
        <dbReference type="SAM" id="MobiDB-lite"/>
    </source>
</evidence>
<comment type="caution">
    <text evidence="3">The sequence shown here is derived from an EMBL/GenBank/DDBJ whole genome shotgun (WGS) entry which is preliminary data.</text>
</comment>
<feature type="compositionally biased region" description="Polar residues" evidence="1">
    <location>
        <begin position="395"/>
        <end position="404"/>
    </location>
</feature>
<feature type="compositionally biased region" description="Polar residues" evidence="1">
    <location>
        <begin position="441"/>
        <end position="451"/>
    </location>
</feature>
<evidence type="ECO:0000313" key="3">
    <source>
        <dbReference type="EMBL" id="PPQ99611.1"/>
    </source>
</evidence>
<keyword evidence="2" id="KW-0472">Membrane</keyword>
<sequence length="475" mass="50682">MIALLSSEQPSVPATTIIKGPAGTREPDPPLDSPTVSPIPTTKSSRPGLSDNSPAGLPMPTDLPDAVPVGAPSASSSESSSSHTTHSPSTSTPRPSSSSPTSVRNDVASSTHRPSSSTTRSSQPSPTRSSETNSPGTTVQVVTATPSLSQTTTVLRVPDTTLSTPIALTLNLNGSDILSTPAVLTMTSTWTDSNGGLATVTQVVANPIPDEQSSDSGSGILKNSGALAGIFIAIGIIVATMIIGIIWLVRRARRRARRARWLASIQRPAPSSPGHNPFLDPPESPTMRVVDTSDNHRWSAAGHDNYRDGNINYDPPSSAGHGNTTSLFPDTYPILNNQRNERYQRTDEPFVLRNTNVQPSYLIPEGPPRAQFTRSIAPSTPSEYPASLADEEETQANQMTTFNRKSIEPVTTAPPRPPRSLLRENSKHIQQYKPPTPPDSIFNSSTPNSPIGETRPEDIFTRRTLLGVRPNRAIA</sequence>
<feature type="compositionally biased region" description="Polar residues" evidence="1">
    <location>
        <begin position="1"/>
        <end position="14"/>
    </location>
</feature>
<feature type="region of interest" description="Disordered" evidence="1">
    <location>
        <begin position="359"/>
        <end position="457"/>
    </location>
</feature>
<protein>
    <recommendedName>
        <fullName evidence="5">Mid2 domain-containing protein</fullName>
    </recommendedName>
</protein>
<dbReference type="InParanoid" id="A0A409Y9Q3"/>
<feature type="compositionally biased region" description="Low complexity" evidence="1">
    <location>
        <begin position="109"/>
        <end position="130"/>
    </location>
</feature>
<proteinExistence type="predicted"/>
<keyword evidence="2" id="KW-1133">Transmembrane helix</keyword>
<evidence type="ECO:0000313" key="4">
    <source>
        <dbReference type="Proteomes" id="UP000284842"/>
    </source>
</evidence>
<gene>
    <name evidence="3" type="ORF">CVT24_005187</name>
</gene>
<dbReference type="AlphaFoldDB" id="A0A409Y9Q3"/>